<accession>A0A9Q0MJK5</accession>
<sequence>MFLSRQSILIFPLLAMLVVSKPFEETNEHHIEKRAIKAGPDTLIIVPPITNRNKWPRVVATGMIQIPIAIRTTDYSREELAVFHQGMADIQNKTCVRFVNRTSQPDYVFVRDAGQGKCGALIGKVGGIQYLSLTPACMRIRKKCIHEMVHILGFHHMHQRFDRDHFLDIKWGNIKEANKFAFARYDNKWEAYGTGYDPWSCMHYTRKGFSKNTFDTIVPKNKEWLDVIGTQLTLSKGDATRINRMYECPHPYT</sequence>
<evidence type="ECO:0000256" key="1">
    <source>
        <dbReference type="PROSITE-ProRule" id="PRU01211"/>
    </source>
</evidence>
<keyword evidence="5" id="KW-1185">Reference proteome</keyword>
<dbReference type="OrthoDB" id="291007at2759"/>
<dbReference type="PRINTS" id="PR00480">
    <property type="entry name" value="ASTACIN"/>
</dbReference>
<dbReference type="InterPro" id="IPR024079">
    <property type="entry name" value="MetalloPept_cat_dom_sf"/>
</dbReference>
<dbReference type="SUPFAM" id="SSF55486">
    <property type="entry name" value="Metalloproteases ('zincins'), catalytic domain"/>
    <property type="match status" value="1"/>
</dbReference>
<feature type="signal peptide" evidence="2">
    <location>
        <begin position="1"/>
        <end position="20"/>
    </location>
</feature>
<dbReference type="PANTHER" id="PTHR10127">
    <property type="entry name" value="DISCOIDIN, CUB, EGF, LAMININ , AND ZINC METALLOPROTEASE DOMAIN CONTAINING"/>
    <property type="match status" value="1"/>
</dbReference>
<dbReference type="EMBL" id="WJQU01002973">
    <property type="protein sequence ID" value="KAJ6628965.1"/>
    <property type="molecule type" value="Genomic_DNA"/>
</dbReference>
<proteinExistence type="predicted"/>
<comment type="caution">
    <text evidence="1">Lacks conserved residue(s) required for the propagation of feature annotation.</text>
</comment>
<dbReference type="PANTHER" id="PTHR10127:SF883">
    <property type="entry name" value="ZINC METALLOPROTEINASE NAS-8"/>
    <property type="match status" value="1"/>
</dbReference>
<dbReference type="GO" id="GO:0006508">
    <property type="term" value="P:proteolysis"/>
    <property type="evidence" value="ECO:0007669"/>
    <property type="project" value="UniProtKB-KW"/>
</dbReference>
<dbReference type="PROSITE" id="PS51864">
    <property type="entry name" value="ASTACIN"/>
    <property type="match status" value="1"/>
</dbReference>
<keyword evidence="1 2" id="KW-0862">Zinc</keyword>
<evidence type="ECO:0000313" key="4">
    <source>
        <dbReference type="EMBL" id="KAJ6628965.1"/>
    </source>
</evidence>
<comment type="cofactor">
    <cofactor evidence="1 2">
        <name>Zn(2+)</name>
        <dbReference type="ChEBI" id="CHEBI:29105"/>
    </cofactor>
    <text evidence="1 2">Binds 1 zinc ion per subunit.</text>
</comment>
<dbReference type="InterPro" id="IPR006026">
    <property type="entry name" value="Peptidase_Metallo"/>
</dbReference>
<keyword evidence="1 2" id="KW-0479">Metal-binding</keyword>
<dbReference type="SMART" id="SM00235">
    <property type="entry name" value="ZnMc"/>
    <property type="match status" value="1"/>
</dbReference>
<feature type="domain" description="Peptidase M12A" evidence="3">
    <location>
        <begin position="34"/>
        <end position="249"/>
    </location>
</feature>
<organism evidence="4 5">
    <name type="scientific">Pseudolycoriella hygida</name>
    <dbReference type="NCBI Taxonomy" id="35572"/>
    <lineage>
        <taxon>Eukaryota</taxon>
        <taxon>Metazoa</taxon>
        <taxon>Ecdysozoa</taxon>
        <taxon>Arthropoda</taxon>
        <taxon>Hexapoda</taxon>
        <taxon>Insecta</taxon>
        <taxon>Pterygota</taxon>
        <taxon>Neoptera</taxon>
        <taxon>Endopterygota</taxon>
        <taxon>Diptera</taxon>
        <taxon>Nematocera</taxon>
        <taxon>Sciaroidea</taxon>
        <taxon>Sciaridae</taxon>
        <taxon>Pseudolycoriella</taxon>
    </lineage>
</organism>
<dbReference type="Proteomes" id="UP001151699">
    <property type="component" value="Unassembled WGS sequence"/>
</dbReference>
<dbReference type="GO" id="GO:0008270">
    <property type="term" value="F:zinc ion binding"/>
    <property type="evidence" value="ECO:0007669"/>
    <property type="project" value="UniProtKB-UniRule"/>
</dbReference>
<dbReference type="Gene3D" id="3.40.390.10">
    <property type="entry name" value="Collagenase (Catalytic Domain)"/>
    <property type="match status" value="1"/>
</dbReference>
<keyword evidence="1 2" id="KW-0378">Hydrolase</keyword>
<dbReference type="Pfam" id="PF01400">
    <property type="entry name" value="Astacin"/>
    <property type="match status" value="1"/>
</dbReference>
<keyword evidence="2" id="KW-0732">Signal</keyword>
<dbReference type="InterPro" id="IPR001506">
    <property type="entry name" value="Peptidase_M12A"/>
</dbReference>
<reference evidence="4" key="1">
    <citation type="submission" date="2022-07" db="EMBL/GenBank/DDBJ databases">
        <authorList>
            <person name="Trinca V."/>
            <person name="Uliana J.V.C."/>
            <person name="Torres T.T."/>
            <person name="Ward R.J."/>
            <person name="Monesi N."/>
        </authorList>
    </citation>
    <scope>NUCLEOTIDE SEQUENCE</scope>
    <source>
        <strain evidence="4">HSMRA1968</strain>
        <tissue evidence="4">Whole embryos</tissue>
    </source>
</reference>
<evidence type="ECO:0000259" key="3">
    <source>
        <dbReference type="PROSITE" id="PS51864"/>
    </source>
</evidence>
<dbReference type="EC" id="3.4.24.-" evidence="2"/>
<name>A0A9Q0MJK5_9DIPT</name>
<feature type="active site" evidence="1">
    <location>
        <position position="147"/>
    </location>
</feature>
<feature type="binding site" evidence="1">
    <location>
        <position position="156"/>
    </location>
    <ligand>
        <name>Zn(2+)</name>
        <dbReference type="ChEBI" id="CHEBI:29105"/>
        <note>catalytic</note>
    </ligand>
</feature>
<feature type="binding site" evidence="1">
    <location>
        <position position="150"/>
    </location>
    <ligand>
        <name>Zn(2+)</name>
        <dbReference type="ChEBI" id="CHEBI:29105"/>
        <note>catalytic</note>
    </ligand>
</feature>
<keyword evidence="1 2" id="KW-0645">Protease</keyword>
<dbReference type="AlphaFoldDB" id="A0A9Q0MJK5"/>
<comment type="caution">
    <text evidence="4">The sequence shown here is derived from an EMBL/GenBank/DDBJ whole genome shotgun (WGS) entry which is preliminary data.</text>
</comment>
<dbReference type="InterPro" id="IPR034035">
    <property type="entry name" value="Astacin-like_dom"/>
</dbReference>
<evidence type="ECO:0000256" key="2">
    <source>
        <dbReference type="RuleBase" id="RU361183"/>
    </source>
</evidence>
<dbReference type="GO" id="GO:0004222">
    <property type="term" value="F:metalloendopeptidase activity"/>
    <property type="evidence" value="ECO:0007669"/>
    <property type="project" value="UniProtKB-UniRule"/>
</dbReference>
<protein>
    <recommendedName>
        <fullName evidence="2">Metalloendopeptidase</fullName>
        <ecNumber evidence="2">3.4.24.-</ecNumber>
    </recommendedName>
</protein>
<gene>
    <name evidence="4" type="primary">nas-7_2</name>
    <name evidence="4" type="ORF">Bhyg_17779</name>
</gene>
<feature type="binding site" evidence="1">
    <location>
        <position position="146"/>
    </location>
    <ligand>
        <name>Zn(2+)</name>
        <dbReference type="ChEBI" id="CHEBI:29105"/>
        <note>catalytic</note>
    </ligand>
</feature>
<keyword evidence="1 2" id="KW-0482">Metalloprotease</keyword>
<dbReference type="CDD" id="cd04280">
    <property type="entry name" value="ZnMc_astacin_like"/>
    <property type="match status" value="1"/>
</dbReference>
<evidence type="ECO:0000313" key="5">
    <source>
        <dbReference type="Proteomes" id="UP001151699"/>
    </source>
</evidence>
<feature type="chain" id="PRO_5040545586" description="Metalloendopeptidase" evidence="2">
    <location>
        <begin position="21"/>
        <end position="253"/>
    </location>
</feature>